<comment type="caution">
    <text evidence="1">The sequence shown here is derived from an EMBL/GenBank/DDBJ whole genome shotgun (WGS) entry which is preliminary data.</text>
</comment>
<dbReference type="Gramene" id="PRQ38396">
    <property type="protein sequence ID" value="PRQ38396"/>
    <property type="gene ID" value="RchiOBHm_Chr4g0413441"/>
</dbReference>
<reference evidence="1 2" key="1">
    <citation type="journal article" date="2018" name="Nat. Genet.">
        <title>The Rosa genome provides new insights in the design of modern roses.</title>
        <authorList>
            <person name="Bendahmane M."/>
        </authorList>
    </citation>
    <scope>NUCLEOTIDE SEQUENCE [LARGE SCALE GENOMIC DNA]</scope>
    <source>
        <strain evidence="2">cv. Old Blush</strain>
    </source>
</reference>
<keyword evidence="2" id="KW-1185">Reference proteome</keyword>
<sequence>MQRCQQRKSTFRNIYNCCYNWNFVFIVSSVHCSLEISHASSLTCNLIFIFRCLAISSASSLKKMSMKLFLPFLQLPVSRRMASPKPLFNLRNC</sequence>
<proteinExistence type="predicted"/>
<gene>
    <name evidence="1" type="ORF">RchiOBHm_Chr4g0413441</name>
</gene>
<dbReference type="Proteomes" id="UP000238479">
    <property type="component" value="Chromosome 4"/>
</dbReference>
<dbReference type="EMBL" id="PDCK01000042">
    <property type="protein sequence ID" value="PRQ38396.1"/>
    <property type="molecule type" value="Genomic_DNA"/>
</dbReference>
<protein>
    <submittedName>
        <fullName evidence="1">Uncharacterized protein</fullName>
    </submittedName>
</protein>
<accession>A0A2P6QW53</accession>
<evidence type="ECO:0000313" key="2">
    <source>
        <dbReference type="Proteomes" id="UP000238479"/>
    </source>
</evidence>
<organism evidence="1 2">
    <name type="scientific">Rosa chinensis</name>
    <name type="common">China rose</name>
    <dbReference type="NCBI Taxonomy" id="74649"/>
    <lineage>
        <taxon>Eukaryota</taxon>
        <taxon>Viridiplantae</taxon>
        <taxon>Streptophyta</taxon>
        <taxon>Embryophyta</taxon>
        <taxon>Tracheophyta</taxon>
        <taxon>Spermatophyta</taxon>
        <taxon>Magnoliopsida</taxon>
        <taxon>eudicotyledons</taxon>
        <taxon>Gunneridae</taxon>
        <taxon>Pentapetalae</taxon>
        <taxon>rosids</taxon>
        <taxon>fabids</taxon>
        <taxon>Rosales</taxon>
        <taxon>Rosaceae</taxon>
        <taxon>Rosoideae</taxon>
        <taxon>Rosoideae incertae sedis</taxon>
        <taxon>Rosa</taxon>
    </lineage>
</organism>
<name>A0A2P6QW53_ROSCH</name>
<dbReference type="AlphaFoldDB" id="A0A2P6QW53"/>
<evidence type="ECO:0000313" key="1">
    <source>
        <dbReference type="EMBL" id="PRQ38396.1"/>
    </source>
</evidence>